<dbReference type="InterPro" id="IPR037224">
    <property type="entry name" value="PapC_N_sf"/>
</dbReference>
<comment type="caution">
    <text evidence="14">The sequence shown here is derived from an EMBL/GenBank/DDBJ whole genome shotgun (WGS) entry which is preliminary data.</text>
</comment>
<organism evidence="14 15">
    <name type="scientific">Lelliottia nimipressuralis</name>
    <dbReference type="NCBI Taxonomy" id="69220"/>
    <lineage>
        <taxon>Bacteria</taxon>
        <taxon>Pseudomonadati</taxon>
        <taxon>Pseudomonadota</taxon>
        <taxon>Gammaproteobacteria</taxon>
        <taxon>Enterobacterales</taxon>
        <taxon>Enterobacteriaceae</taxon>
        <taxon>Lelliottia</taxon>
    </lineage>
</organism>
<dbReference type="Gene3D" id="3.10.20.410">
    <property type="match status" value="1"/>
</dbReference>
<feature type="region of interest" description="Disordered" evidence="11">
    <location>
        <begin position="129"/>
        <end position="150"/>
    </location>
</feature>
<dbReference type="InterPro" id="IPR000015">
    <property type="entry name" value="Fimb_usher"/>
</dbReference>
<sequence>MSHVKISTMDYNFFNNTYKKKKFGYFAMGSIVLAAFSQGCYAEANFNPAFLEHVDGDVADLSAFASDNGGQQPGRYLVDIIVNDAKVDHRYVEFIATPQNGTDTDKEKSVGLTPCFTQEELESYGVKFPKKADEQASKDESDAAEGKPKEAAAKAECSLTLLTVKDATSEFDFGQQRLLITIPQALIAQNARGYVDPKNWDDGITALLLDYDFSGANEKQKDQGSSFSSNSSDSSDSGSESNGSDNSYYLNLRSGFNLGPWRYRNNSALDNNGGERKWQSINNYVQRSIVFLKSQLVMGDSYSTSDIFDGQQFRGVQLASDDEMLPDSLQGFAPVVRGIAKTNAQVTISQNGYVIYQSYVSPGAFEISDLYPSGNSGDLTVEVKESDGSLQTFVQPYASVPVLQREGRTKYSVTAGEYRDGYGGATPMFGQFTLVHGFSKGLSLYTGMQGSENYTALALGVGSNLGEIGAVSVDVTQAKTNLPDGVTEKGQSYRFLFAKSFANSGTDFRLLGYRYSTSGFYTLQESVDLNDEDNSLAKFDIRTHKRSKIEGSINQSLPEDMGSFYFSASVQDYWGDDSKEQTLQWGYSNVWNGIAYNLAFNNSYISGQNDDKQFTLSVSLPLDRWLKGSWATYNMTHDSNGQVSQQAGISGTLLDDNNLNYSVSQSQGNKGQGGSGNTNITYQGRYGNANVGYSYNKYSNRLNYGLKGGAVVHSGGITLSQPLGETVALVAAPGSGDTRVNNTNGIHTDEEGYAVLTYISPYRRNTVSLDTTSLRQNVELDESAKDVVPTRGAVVKASFVTHIGYRVMMQIKQNNGKFLPFGTSVSLQNNDGGISAGLVGEAGEAYLSGLPAKGSLLAQWGKGVGESCTVNYQIPDSPAEIEIISLKEICEVH</sequence>
<dbReference type="InterPro" id="IPR025885">
    <property type="entry name" value="PapC_N"/>
</dbReference>
<dbReference type="PANTHER" id="PTHR30451">
    <property type="entry name" value="OUTER MEMBRANE USHER PROTEIN"/>
    <property type="match status" value="1"/>
</dbReference>
<evidence type="ECO:0000256" key="7">
    <source>
        <dbReference type="ARBA" id="ARBA00022729"/>
    </source>
</evidence>
<dbReference type="Proteomes" id="UP000628560">
    <property type="component" value="Unassembled WGS sequence"/>
</dbReference>
<dbReference type="GO" id="GO:0009279">
    <property type="term" value="C:cell outer membrane"/>
    <property type="evidence" value="ECO:0007669"/>
    <property type="project" value="UniProtKB-SubCell"/>
</dbReference>
<comment type="subcellular location">
    <subcellularLocation>
        <location evidence="1 10">Cell outer membrane</location>
        <topology evidence="1 10">Multi-pass membrane protein</topology>
    </subcellularLocation>
</comment>
<dbReference type="Pfam" id="PF00577">
    <property type="entry name" value="Usher"/>
    <property type="match status" value="1"/>
</dbReference>
<accession>A0ABD4KD91</accession>
<evidence type="ECO:0000256" key="6">
    <source>
        <dbReference type="ARBA" id="ARBA00022692"/>
    </source>
</evidence>
<evidence type="ECO:0000313" key="15">
    <source>
        <dbReference type="Proteomes" id="UP000628560"/>
    </source>
</evidence>
<dbReference type="InterPro" id="IPR042186">
    <property type="entry name" value="FimD_plug_dom"/>
</dbReference>
<evidence type="ECO:0000256" key="1">
    <source>
        <dbReference type="ARBA" id="ARBA00004571"/>
    </source>
</evidence>
<dbReference type="FunFam" id="2.60.40.3110:FF:000001">
    <property type="entry name" value="Putative fimbrial outer membrane usher"/>
    <property type="match status" value="1"/>
</dbReference>
<dbReference type="InterPro" id="IPR018030">
    <property type="entry name" value="Fimbrial_membr_usher_CS"/>
</dbReference>
<dbReference type="Gene3D" id="2.60.40.2070">
    <property type="match status" value="1"/>
</dbReference>
<gene>
    <name evidence="14" type="ORF">ISP11_18725</name>
</gene>
<evidence type="ECO:0000256" key="9">
    <source>
        <dbReference type="ARBA" id="ARBA00023237"/>
    </source>
</evidence>
<comment type="similarity">
    <text evidence="2 10">Belongs to the fimbrial export usher family.</text>
</comment>
<proteinExistence type="inferred from homology"/>
<dbReference type="Pfam" id="PF13954">
    <property type="entry name" value="PapC_N"/>
    <property type="match status" value="1"/>
</dbReference>
<evidence type="ECO:0000256" key="4">
    <source>
        <dbReference type="ARBA" id="ARBA00022452"/>
    </source>
</evidence>
<evidence type="ECO:0000259" key="12">
    <source>
        <dbReference type="Pfam" id="PF13953"/>
    </source>
</evidence>
<feature type="domain" description="PapC N-terminal" evidence="13">
    <location>
        <begin position="45"/>
        <end position="214"/>
    </location>
</feature>
<dbReference type="PANTHER" id="PTHR30451:SF21">
    <property type="entry name" value="FIMBRIAL USHER DOMAIN-CONTAINING PROTEIN YDET-RELATED"/>
    <property type="match status" value="1"/>
</dbReference>
<feature type="domain" description="PapC-like C-terminal" evidence="12">
    <location>
        <begin position="808"/>
        <end position="875"/>
    </location>
</feature>
<evidence type="ECO:0000259" key="13">
    <source>
        <dbReference type="Pfam" id="PF13954"/>
    </source>
</evidence>
<feature type="compositionally biased region" description="Low complexity" evidence="11">
    <location>
        <begin position="224"/>
        <end position="245"/>
    </location>
</feature>
<dbReference type="InterPro" id="IPR025949">
    <property type="entry name" value="PapC-like_C"/>
</dbReference>
<keyword evidence="8 10" id="KW-0472">Membrane</keyword>
<name>A0ABD4KD91_9ENTR</name>
<dbReference type="EMBL" id="JADIXP010000013">
    <property type="protein sequence ID" value="MBF4179903.1"/>
    <property type="molecule type" value="Genomic_DNA"/>
</dbReference>
<dbReference type="Gene3D" id="2.60.40.2610">
    <property type="entry name" value="Outer membrane usher protein FimD, plug domain"/>
    <property type="match status" value="1"/>
</dbReference>
<keyword evidence="7" id="KW-0732">Signal</keyword>
<feature type="compositionally biased region" description="Basic and acidic residues" evidence="11">
    <location>
        <begin position="130"/>
        <end position="150"/>
    </location>
</feature>
<dbReference type="Gene3D" id="2.60.40.3110">
    <property type="match status" value="1"/>
</dbReference>
<dbReference type="PROSITE" id="PS01151">
    <property type="entry name" value="FIMBRIAL_USHER"/>
    <property type="match status" value="1"/>
</dbReference>
<evidence type="ECO:0000256" key="11">
    <source>
        <dbReference type="SAM" id="MobiDB-lite"/>
    </source>
</evidence>
<evidence type="ECO:0000256" key="5">
    <source>
        <dbReference type="ARBA" id="ARBA00022558"/>
    </source>
</evidence>
<dbReference type="InterPro" id="IPR043142">
    <property type="entry name" value="PapC-like_C_sf"/>
</dbReference>
<reference evidence="14 15" key="1">
    <citation type="submission" date="2020-11" db="EMBL/GenBank/DDBJ databases">
        <title>Identification of Lelliottia nimipressuralis from Wound Infection by Whole Genome-Based Bacterial Identification.</title>
        <authorList>
            <person name="Navarathna D.H."/>
            <person name="Choi H."/>
            <person name="Jinadatha C."/>
            <person name="Chatterjee P."/>
            <person name="Hwang M."/>
        </authorList>
    </citation>
    <scope>NUCLEOTIDE SEQUENCE [LARGE SCALE GENOMIC DNA]</scope>
    <source>
        <strain evidence="14 15">DN2020</strain>
    </source>
</reference>
<dbReference type="SUPFAM" id="SSF141729">
    <property type="entry name" value="FimD N-terminal domain-like"/>
    <property type="match status" value="1"/>
</dbReference>
<dbReference type="RefSeq" id="WP_194514087.1">
    <property type="nucleotide sequence ID" value="NZ_JADIXP010000013.1"/>
</dbReference>
<evidence type="ECO:0000256" key="2">
    <source>
        <dbReference type="ARBA" id="ARBA00008064"/>
    </source>
</evidence>
<keyword evidence="5 10" id="KW-1029">Fimbrium biogenesis</keyword>
<keyword evidence="9 10" id="KW-0998">Cell outer membrane</keyword>
<feature type="region of interest" description="Disordered" evidence="11">
    <location>
        <begin position="217"/>
        <end position="245"/>
    </location>
</feature>
<keyword evidence="3 10" id="KW-0813">Transport</keyword>
<protein>
    <submittedName>
        <fullName evidence="14">Fimbrial biogenesis outer membrane usher protein</fullName>
    </submittedName>
</protein>
<dbReference type="Pfam" id="PF13953">
    <property type="entry name" value="PapC_C"/>
    <property type="match status" value="1"/>
</dbReference>
<evidence type="ECO:0000256" key="8">
    <source>
        <dbReference type="ARBA" id="ARBA00023136"/>
    </source>
</evidence>
<evidence type="ECO:0000256" key="10">
    <source>
        <dbReference type="RuleBase" id="RU003884"/>
    </source>
</evidence>
<keyword evidence="4" id="KW-1134">Transmembrane beta strand</keyword>
<evidence type="ECO:0000313" key="14">
    <source>
        <dbReference type="EMBL" id="MBF4179903.1"/>
    </source>
</evidence>
<dbReference type="AlphaFoldDB" id="A0ABD4KD91"/>
<dbReference type="FunFam" id="2.60.40.2610:FF:000001">
    <property type="entry name" value="Outer membrane fimbrial usher protein"/>
    <property type="match status" value="1"/>
</dbReference>
<evidence type="ECO:0000256" key="3">
    <source>
        <dbReference type="ARBA" id="ARBA00022448"/>
    </source>
</evidence>
<keyword evidence="6 10" id="KW-0812">Transmembrane</keyword>